<dbReference type="Pfam" id="PF00990">
    <property type="entry name" value="GGDEF"/>
    <property type="match status" value="1"/>
</dbReference>
<reference evidence="3" key="1">
    <citation type="journal article" date="2021" name="PeerJ">
        <title>Extensive microbial diversity within the chicken gut microbiome revealed by metagenomics and culture.</title>
        <authorList>
            <person name="Gilroy R."/>
            <person name="Ravi A."/>
            <person name="Getino M."/>
            <person name="Pursley I."/>
            <person name="Horton D.L."/>
            <person name="Alikhan N.F."/>
            <person name="Baker D."/>
            <person name="Gharbi K."/>
            <person name="Hall N."/>
            <person name="Watson M."/>
            <person name="Adriaenssens E.M."/>
            <person name="Foster-Nyarko E."/>
            <person name="Jarju S."/>
            <person name="Secka A."/>
            <person name="Antonio M."/>
            <person name="Oren A."/>
            <person name="Chaudhuri R.R."/>
            <person name="La Ragione R."/>
            <person name="Hildebrand F."/>
            <person name="Pallen M.J."/>
        </authorList>
    </citation>
    <scope>NUCLEOTIDE SEQUENCE</scope>
    <source>
        <strain evidence="3">CHK171-7178</strain>
    </source>
</reference>
<accession>A0A921FZL3</accession>
<dbReference type="GO" id="GO:1902201">
    <property type="term" value="P:negative regulation of bacterial-type flagellum-dependent cell motility"/>
    <property type="evidence" value="ECO:0007669"/>
    <property type="project" value="TreeGrafter"/>
</dbReference>
<sequence length="452" mass="51560">MEMFVRNNSIVSRYNRKAVLFSMLFFVFMSIMGCGFFSFFIKSHVQGLKSSVFNSGLFVANMAEYRRSVAVKIMSQWKGLTLTELLSAFKQAYVDLPPPSYVYDIGPFILNNDLCFSMKDNDKNYCDGILNSALYLERRNDGIILLDGVKYIYFVQPLRDNIQLVFLVDATHYVTLVKKQYPFGIFLSMDVFTQGRSIYSDDIGQSLVFPVTAFTSGLNYLPELTYVFGFSKRIFLLVCSVIIILAAVISCVIYKTYFSLIYGIYDQGLKETRAITENQLSFVVSGGLFFNDADIRKLHDIFYAAIYDSLTGAYSRKSFDDSIKDIIGTGDSYLCFFDVDRFKFVNDNFGHLFGDEVLIYVVHYLKDKMNGFNFRIYRFGGDEFAIIYSGELCDLIRILKGLTDFEVGGLRCSCSFGVAAEKECTTAEALKLLADNRLYFSKNNGRSQITWK</sequence>
<evidence type="ECO:0000313" key="3">
    <source>
        <dbReference type="EMBL" id="HJF31894.1"/>
    </source>
</evidence>
<name>A0A921FZL3_SPOPS</name>
<dbReference type="Gene3D" id="3.30.70.270">
    <property type="match status" value="1"/>
</dbReference>
<keyword evidence="1" id="KW-0472">Membrane</keyword>
<dbReference type="InterPro" id="IPR043128">
    <property type="entry name" value="Rev_trsase/Diguanyl_cyclase"/>
</dbReference>
<dbReference type="PROSITE" id="PS50887">
    <property type="entry name" value="GGDEF"/>
    <property type="match status" value="1"/>
</dbReference>
<reference evidence="3" key="2">
    <citation type="submission" date="2021-09" db="EMBL/GenBank/DDBJ databases">
        <authorList>
            <person name="Gilroy R."/>
        </authorList>
    </citation>
    <scope>NUCLEOTIDE SEQUENCE</scope>
    <source>
        <strain evidence="3">CHK171-7178</strain>
    </source>
</reference>
<dbReference type="PANTHER" id="PTHR45138:SF24">
    <property type="entry name" value="DIGUANYLATE CYCLASE DGCC-RELATED"/>
    <property type="match status" value="1"/>
</dbReference>
<comment type="caution">
    <text evidence="3">The sequence shown here is derived from an EMBL/GenBank/DDBJ whole genome shotgun (WGS) entry which is preliminary data.</text>
</comment>
<dbReference type="AlphaFoldDB" id="A0A921FZL3"/>
<evidence type="ECO:0000256" key="1">
    <source>
        <dbReference type="SAM" id="Phobius"/>
    </source>
</evidence>
<dbReference type="CDD" id="cd01949">
    <property type="entry name" value="GGDEF"/>
    <property type="match status" value="1"/>
</dbReference>
<dbReference type="NCBIfam" id="TIGR00254">
    <property type="entry name" value="GGDEF"/>
    <property type="match status" value="1"/>
</dbReference>
<feature type="transmembrane region" description="Helical" evidence="1">
    <location>
        <begin position="20"/>
        <end position="41"/>
    </location>
</feature>
<dbReference type="GO" id="GO:0052621">
    <property type="term" value="F:diguanylate cyclase activity"/>
    <property type="evidence" value="ECO:0007669"/>
    <property type="project" value="TreeGrafter"/>
</dbReference>
<dbReference type="InterPro" id="IPR033422">
    <property type="entry name" value="GAPES2"/>
</dbReference>
<organism evidence="3 4">
    <name type="scientific">Sporosarcina psychrophila</name>
    <name type="common">Bacillus psychrophilus</name>
    <dbReference type="NCBI Taxonomy" id="1476"/>
    <lineage>
        <taxon>Bacteria</taxon>
        <taxon>Bacillati</taxon>
        <taxon>Bacillota</taxon>
        <taxon>Bacilli</taxon>
        <taxon>Bacillales</taxon>
        <taxon>Caryophanaceae</taxon>
        <taxon>Sporosarcina</taxon>
    </lineage>
</organism>
<dbReference type="PROSITE" id="PS51257">
    <property type="entry name" value="PROKAR_LIPOPROTEIN"/>
    <property type="match status" value="1"/>
</dbReference>
<dbReference type="GO" id="GO:0005886">
    <property type="term" value="C:plasma membrane"/>
    <property type="evidence" value="ECO:0007669"/>
    <property type="project" value="TreeGrafter"/>
</dbReference>
<dbReference type="EMBL" id="DYWT01000146">
    <property type="protein sequence ID" value="HJF31894.1"/>
    <property type="molecule type" value="Genomic_DNA"/>
</dbReference>
<evidence type="ECO:0000259" key="2">
    <source>
        <dbReference type="PROSITE" id="PS50887"/>
    </source>
</evidence>
<dbReference type="SUPFAM" id="SSF55073">
    <property type="entry name" value="Nucleotide cyclase"/>
    <property type="match status" value="1"/>
</dbReference>
<dbReference type="Proteomes" id="UP000698173">
    <property type="component" value="Unassembled WGS sequence"/>
</dbReference>
<dbReference type="PANTHER" id="PTHR45138">
    <property type="entry name" value="REGULATORY COMPONENTS OF SENSORY TRANSDUCTION SYSTEM"/>
    <property type="match status" value="1"/>
</dbReference>
<keyword evidence="1" id="KW-1133">Transmembrane helix</keyword>
<protein>
    <submittedName>
        <fullName evidence="3">GGDEF domain-containing protein</fullName>
    </submittedName>
</protein>
<dbReference type="InterPro" id="IPR029787">
    <property type="entry name" value="Nucleotide_cyclase"/>
</dbReference>
<keyword evidence="1" id="KW-0812">Transmembrane</keyword>
<evidence type="ECO:0000313" key="4">
    <source>
        <dbReference type="Proteomes" id="UP000698173"/>
    </source>
</evidence>
<feature type="transmembrane region" description="Helical" evidence="1">
    <location>
        <begin position="234"/>
        <end position="257"/>
    </location>
</feature>
<proteinExistence type="predicted"/>
<dbReference type="SMART" id="SM00267">
    <property type="entry name" value="GGDEF"/>
    <property type="match status" value="1"/>
</dbReference>
<dbReference type="Pfam" id="PF17156">
    <property type="entry name" value="GAPES2"/>
    <property type="match status" value="1"/>
</dbReference>
<gene>
    <name evidence="3" type="ORF">K8V56_08960</name>
</gene>
<dbReference type="InterPro" id="IPR050469">
    <property type="entry name" value="Diguanylate_Cyclase"/>
</dbReference>
<dbReference type="InterPro" id="IPR000160">
    <property type="entry name" value="GGDEF_dom"/>
</dbReference>
<dbReference type="GO" id="GO:0043709">
    <property type="term" value="P:cell adhesion involved in single-species biofilm formation"/>
    <property type="evidence" value="ECO:0007669"/>
    <property type="project" value="TreeGrafter"/>
</dbReference>
<feature type="domain" description="GGDEF" evidence="2">
    <location>
        <begin position="330"/>
        <end position="452"/>
    </location>
</feature>